<gene>
    <name evidence="12" type="ORF">AMD02_16070</name>
</gene>
<dbReference type="HAMAP" id="MF_00772">
    <property type="entry name" value="OGT"/>
    <property type="match status" value="1"/>
</dbReference>
<dbReference type="FunFam" id="1.10.10.10:FF:000214">
    <property type="entry name" value="Methylated-DNA--protein-cysteine methyltransferase"/>
    <property type="match status" value="1"/>
</dbReference>
<evidence type="ECO:0000259" key="11">
    <source>
        <dbReference type="Pfam" id="PF02870"/>
    </source>
</evidence>
<evidence type="ECO:0000256" key="9">
    <source>
        <dbReference type="HAMAP-Rule" id="MF_00772"/>
    </source>
</evidence>
<dbReference type="CDD" id="cd06445">
    <property type="entry name" value="ATase"/>
    <property type="match status" value="1"/>
</dbReference>
<dbReference type="EC" id="2.1.1.63" evidence="9"/>
<comment type="catalytic activity">
    <reaction evidence="1 9">
        <text>a 4-O-methyl-thymidine in DNA + L-cysteinyl-[protein] = a thymidine in DNA + S-methyl-L-cysteinyl-[protein]</text>
        <dbReference type="Rhea" id="RHEA:53428"/>
        <dbReference type="Rhea" id="RHEA-COMP:10131"/>
        <dbReference type="Rhea" id="RHEA-COMP:10132"/>
        <dbReference type="Rhea" id="RHEA-COMP:13555"/>
        <dbReference type="Rhea" id="RHEA-COMP:13556"/>
        <dbReference type="ChEBI" id="CHEBI:29950"/>
        <dbReference type="ChEBI" id="CHEBI:82612"/>
        <dbReference type="ChEBI" id="CHEBI:137386"/>
        <dbReference type="ChEBI" id="CHEBI:137387"/>
        <dbReference type="EC" id="2.1.1.63"/>
    </reaction>
</comment>
<comment type="subcellular location">
    <subcellularLocation>
        <location evidence="9">Cytoplasm</location>
    </subcellularLocation>
</comment>
<feature type="domain" description="Methylated-DNA-[protein]-cysteine S-methyltransferase DNA binding" evidence="10">
    <location>
        <begin position="70"/>
        <end position="149"/>
    </location>
</feature>
<keyword evidence="6 9" id="KW-0227">DNA damage</keyword>
<evidence type="ECO:0000256" key="8">
    <source>
        <dbReference type="ARBA" id="ARBA00049348"/>
    </source>
</evidence>
<protein>
    <recommendedName>
        <fullName evidence="9">Methylated-DNA--protein-cysteine methyltransferase</fullName>
        <ecNumber evidence="9">2.1.1.63</ecNumber>
    </recommendedName>
    <alternativeName>
        <fullName evidence="9">6-O-methylguanine-DNA methyltransferase</fullName>
        <shortName evidence="9">MGMT</shortName>
    </alternativeName>
    <alternativeName>
        <fullName evidence="9">O-6-methylguanine-DNA-alkyltransferase</fullName>
    </alternativeName>
</protein>
<dbReference type="InterPro" id="IPR014048">
    <property type="entry name" value="MethylDNA_cys_MeTrfase_DNA-bd"/>
</dbReference>
<dbReference type="AlphaFoldDB" id="A0A0M0KER6"/>
<comment type="similarity">
    <text evidence="2 9">Belongs to the MGMT family.</text>
</comment>
<proteinExistence type="inferred from homology"/>
<keyword evidence="7 9" id="KW-0234">DNA repair</keyword>
<dbReference type="InterPro" id="IPR023546">
    <property type="entry name" value="MGMT"/>
</dbReference>
<organism evidence="12">
    <name type="scientific">Halalkalibacterium halodurans</name>
    <name type="common">Bacillus halodurans</name>
    <dbReference type="NCBI Taxonomy" id="86665"/>
    <lineage>
        <taxon>Bacteria</taxon>
        <taxon>Bacillati</taxon>
        <taxon>Bacillota</taxon>
        <taxon>Bacilli</taxon>
        <taxon>Bacillales</taxon>
        <taxon>Bacillaceae</taxon>
        <taxon>Halalkalibacterium (ex Joshi et al. 2022)</taxon>
    </lineage>
</organism>
<dbReference type="PROSITE" id="PS00374">
    <property type="entry name" value="MGMT"/>
    <property type="match status" value="1"/>
</dbReference>
<dbReference type="GO" id="GO:0005737">
    <property type="term" value="C:cytoplasm"/>
    <property type="evidence" value="ECO:0007669"/>
    <property type="project" value="UniProtKB-SubCell"/>
</dbReference>
<dbReference type="RefSeq" id="WP_053432130.1">
    <property type="nucleotide sequence ID" value="NZ_CP040441.1"/>
</dbReference>
<dbReference type="EMBL" id="LILD01000003">
    <property type="protein sequence ID" value="KOO36903.1"/>
    <property type="molecule type" value="Genomic_DNA"/>
</dbReference>
<evidence type="ECO:0000256" key="5">
    <source>
        <dbReference type="ARBA" id="ARBA00022679"/>
    </source>
</evidence>
<dbReference type="NCBIfam" id="TIGR00589">
    <property type="entry name" value="ogt"/>
    <property type="match status" value="1"/>
</dbReference>
<dbReference type="Pfam" id="PF01035">
    <property type="entry name" value="DNA_binding_1"/>
    <property type="match status" value="1"/>
</dbReference>
<dbReference type="PANTHER" id="PTHR10815">
    <property type="entry name" value="METHYLATED-DNA--PROTEIN-CYSTEINE METHYLTRANSFERASE"/>
    <property type="match status" value="1"/>
</dbReference>
<name>A0A0M0KER6_ALKHA</name>
<dbReference type="InterPro" id="IPR036388">
    <property type="entry name" value="WH-like_DNA-bd_sf"/>
</dbReference>
<comment type="function">
    <text evidence="9">Involved in the cellular defense against the biological effects of O6-methylguanine (O6-MeG) and O4-methylthymine (O4-MeT) in DNA. Repairs the methylated nucleobase in DNA by stoichiometrically transferring the methyl group to a cysteine residue in the enzyme. This is a suicide reaction: the enzyme is irreversibly inactivated.</text>
</comment>
<dbReference type="InterPro" id="IPR008332">
    <property type="entry name" value="MethylG_MeTrfase_N"/>
</dbReference>
<dbReference type="SUPFAM" id="SSF46767">
    <property type="entry name" value="Methylated DNA-protein cysteine methyltransferase, C-terminal domain"/>
    <property type="match status" value="1"/>
</dbReference>
<evidence type="ECO:0000313" key="12">
    <source>
        <dbReference type="EMBL" id="KOO36903.1"/>
    </source>
</evidence>
<accession>A0A0M0KER6</accession>
<comment type="catalytic activity">
    <reaction evidence="8 9">
        <text>a 6-O-methyl-2'-deoxyguanosine in DNA + L-cysteinyl-[protein] = S-methyl-L-cysteinyl-[protein] + a 2'-deoxyguanosine in DNA</text>
        <dbReference type="Rhea" id="RHEA:24000"/>
        <dbReference type="Rhea" id="RHEA-COMP:10131"/>
        <dbReference type="Rhea" id="RHEA-COMP:10132"/>
        <dbReference type="Rhea" id="RHEA-COMP:11367"/>
        <dbReference type="Rhea" id="RHEA-COMP:11368"/>
        <dbReference type="ChEBI" id="CHEBI:29950"/>
        <dbReference type="ChEBI" id="CHEBI:82612"/>
        <dbReference type="ChEBI" id="CHEBI:85445"/>
        <dbReference type="ChEBI" id="CHEBI:85448"/>
        <dbReference type="EC" id="2.1.1.63"/>
    </reaction>
</comment>
<dbReference type="InterPro" id="IPR036631">
    <property type="entry name" value="MGMT_N_sf"/>
</dbReference>
<comment type="miscellaneous">
    <text evidence="9">This enzyme catalyzes only one turnover and therefore is not strictly catalytic. According to one definition, an enzyme is a biocatalyst that acts repeatedly and over many reaction cycles.</text>
</comment>
<evidence type="ECO:0000256" key="3">
    <source>
        <dbReference type="ARBA" id="ARBA00022490"/>
    </source>
</evidence>
<dbReference type="GeneID" id="87595946"/>
<dbReference type="GO" id="GO:0032259">
    <property type="term" value="P:methylation"/>
    <property type="evidence" value="ECO:0007669"/>
    <property type="project" value="UniProtKB-KW"/>
</dbReference>
<dbReference type="Gene3D" id="3.30.160.70">
    <property type="entry name" value="Methylated DNA-protein cysteine methyltransferase domain"/>
    <property type="match status" value="1"/>
</dbReference>
<dbReference type="GO" id="GO:0003908">
    <property type="term" value="F:methylated-DNA-[protein]-cysteine S-methyltransferase activity"/>
    <property type="evidence" value="ECO:0007669"/>
    <property type="project" value="UniProtKB-UniRule"/>
</dbReference>
<dbReference type="SUPFAM" id="SSF53155">
    <property type="entry name" value="Methylated DNA-protein cysteine methyltransferase domain"/>
    <property type="match status" value="1"/>
</dbReference>
<dbReference type="GO" id="GO:0006307">
    <property type="term" value="P:DNA alkylation repair"/>
    <property type="evidence" value="ECO:0007669"/>
    <property type="project" value="UniProtKB-UniRule"/>
</dbReference>
<dbReference type="Gene3D" id="1.10.10.10">
    <property type="entry name" value="Winged helix-like DNA-binding domain superfamily/Winged helix DNA-binding domain"/>
    <property type="match status" value="1"/>
</dbReference>
<keyword evidence="3 9" id="KW-0963">Cytoplasm</keyword>
<feature type="active site" description="Nucleophile; methyl group acceptor" evidence="9">
    <location>
        <position position="121"/>
    </location>
</feature>
<evidence type="ECO:0000259" key="10">
    <source>
        <dbReference type="Pfam" id="PF01035"/>
    </source>
</evidence>
<dbReference type="InterPro" id="IPR001497">
    <property type="entry name" value="MethylDNA_cys_MeTrfase_AS"/>
</dbReference>
<evidence type="ECO:0000256" key="1">
    <source>
        <dbReference type="ARBA" id="ARBA00001286"/>
    </source>
</evidence>
<reference evidence="12" key="1">
    <citation type="submission" date="2015-08" db="EMBL/GenBank/DDBJ databases">
        <title>Complete DNA Sequence of Pseudomonas syringae pv. actinidiae, the Causal Agent of Kiwifruit Canker Disease.</title>
        <authorList>
            <person name="Rikkerink E.H.A."/>
            <person name="Fineran P.C."/>
        </authorList>
    </citation>
    <scope>NUCLEOTIDE SEQUENCE</scope>
    <source>
        <strain evidence="12">DSM 13666</strain>
    </source>
</reference>
<keyword evidence="5 9" id="KW-0808">Transferase</keyword>
<dbReference type="Pfam" id="PF02870">
    <property type="entry name" value="Methyltransf_1N"/>
    <property type="match status" value="1"/>
</dbReference>
<evidence type="ECO:0000256" key="6">
    <source>
        <dbReference type="ARBA" id="ARBA00022763"/>
    </source>
</evidence>
<keyword evidence="4 9" id="KW-0489">Methyltransferase</keyword>
<comment type="caution">
    <text evidence="12">The sequence shown here is derived from an EMBL/GenBank/DDBJ whole genome shotgun (WGS) entry which is preliminary data.</text>
</comment>
<dbReference type="PANTHER" id="PTHR10815:SF13">
    <property type="entry name" value="METHYLATED-DNA--PROTEIN-CYSTEINE METHYLTRANSFERASE"/>
    <property type="match status" value="1"/>
</dbReference>
<dbReference type="InterPro" id="IPR036217">
    <property type="entry name" value="MethylDNA_cys_MeTrfase_DNAb"/>
</dbReference>
<evidence type="ECO:0000256" key="4">
    <source>
        <dbReference type="ARBA" id="ARBA00022603"/>
    </source>
</evidence>
<feature type="domain" description="Methylguanine DNA methyltransferase ribonuclease-like" evidence="11">
    <location>
        <begin position="3"/>
        <end position="65"/>
    </location>
</feature>
<evidence type="ECO:0000256" key="7">
    <source>
        <dbReference type="ARBA" id="ARBA00023204"/>
    </source>
</evidence>
<evidence type="ECO:0000256" key="2">
    <source>
        <dbReference type="ARBA" id="ARBA00008711"/>
    </source>
</evidence>
<sequence>MNLYQDYYFSPIGPMEILSSDTHVLYIRFSTTTSHQRPNEQTDHCIRELTDYFAGTLKQFTVAIDMRGTPFQQEVWKALASIPYGDTQTYQQIAALIGRENAYRAVGQAIGHNPLALVIPCHRVVGKTGKLTGFAWGMERKKQLLDHEAQSRYVSLRNVFPSSVPSEK</sequence>